<gene>
    <name evidence="1" type="ORF">A2442_00080</name>
</gene>
<dbReference type="Proteomes" id="UP000179003">
    <property type="component" value="Unassembled WGS sequence"/>
</dbReference>
<accession>A0A1F5EHU0</accession>
<organism evidence="1 2">
    <name type="scientific">Candidatus Campbellbacteria bacterium RIFOXYC2_FULL_35_25</name>
    <dbReference type="NCBI Taxonomy" id="1797582"/>
    <lineage>
        <taxon>Bacteria</taxon>
        <taxon>Candidatus Campbelliibacteriota</taxon>
    </lineage>
</organism>
<comment type="caution">
    <text evidence="1">The sequence shown here is derived from an EMBL/GenBank/DDBJ whole genome shotgun (WGS) entry which is preliminary data.</text>
</comment>
<proteinExistence type="predicted"/>
<sequence>MEHTKEEIQKKFEALPNDVREAISSVDTSNIIVDIGEKYELNHEQIDKLIYESGLVMLAITHSDDFLNKIRKELELSRDQAEKIVKDLNEKIFLKIRFSLRKIYEENRMTSEQRNKETDEQDEFLDREKVLNEIENPLGDHGHVEKEKSIVENKLEGVIKMPMAEKEIKEEGGIDPYREAV</sequence>
<dbReference type="AlphaFoldDB" id="A0A1F5EHU0"/>
<evidence type="ECO:0000313" key="1">
    <source>
        <dbReference type="EMBL" id="OGD66951.1"/>
    </source>
</evidence>
<evidence type="ECO:0000313" key="2">
    <source>
        <dbReference type="Proteomes" id="UP000179003"/>
    </source>
</evidence>
<protein>
    <submittedName>
        <fullName evidence="1">Uncharacterized protein</fullName>
    </submittedName>
</protein>
<reference evidence="1 2" key="1">
    <citation type="journal article" date="2016" name="Nat. Commun.">
        <title>Thousands of microbial genomes shed light on interconnected biogeochemical processes in an aquifer system.</title>
        <authorList>
            <person name="Anantharaman K."/>
            <person name="Brown C.T."/>
            <person name="Hug L.A."/>
            <person name="Sharon I."/>
            <person name="Castelle C.J."/>
            <person name="Probst A.J."/>
            <person name="Thomas B.C."/>
            <person name="Singh A."/>
            <person name="Wilkins M.J."/>
            <person name="Karaoz U."/>
            <person name="Brodie E.L."/>
            <person name="Williams K.H."/>
            <person name="Hubbard S.S."/>
            <person name="Banfield J.F."/>
        </authorList>
    </citation>
    <scope>NUCLEOTIDE SEQUENCE [LARGE SCALE GENOMIC DNA]</scope>
</reference>
<name>A0A1F5EHU0_9BACT</name>
<dbReference type="STRING" id="1797582.A2442_00080"/>
<dbReference type="EMBL" id="MFAE01000011">
    <property type="protein sequence ID" value="OGD66951.1"/>
    <property type="molecule type" value="Genomic_DNA"/>
</dbReference>